<name>A0AAJ1MNY7_9SPIO</name>
<evidence type="ECO:0000256" key="3">
    <source>
        <dbReference type="ARBA" id="ARBA00023015"/>
    </source>
</evidence>
<dbReference type="PANTHER" id="PTHR32071:SF57">
    <property type="entry name" value="C4-DICARBOXYLATE TRANSPORT TRANSCRIPTIONAL REGULATORY PROTEIN DCTD"/>
    <property type="match status" value="1"/>
</dbReference>
<reference evidence="6 7" key="1">
    <citation type="submission" date="2022-12" db="EMBL/GenBank/DDBJ databases">
        <title>Metagenome assembled genome from gulf of manar.</title>
        <authorList>
            <person name="Kohli P."/>
            <person name="Pk S."/>
            <person name="Venkata Ramana C."/>
            <person name="Sasikala C."/>
        </authorList>
    </citation>
    <scope>NUCLEOTIDE SEQUENCE [LARGE SCALE GENOMIC DNA]</scope>
    <source>
        <strain evidence="6">JB008</strain>
    </source>
</reference>
<evidence type="ECO:0000313" key="6">
    <source>
        <dbReference type="EMBL" id="MDC7228440.1"/>
    </source>
</evidence>
<dbReference type="InterPro" id="IPR025944">
    <property type="entry name" value="Sigma_54_int_dom_CS"/>
</dbReference>
<organism evidence="6 7">
    <name type="scientific">Candidatus Thalassospirochaeta sargassi</name>
    <dbReference type="NCBI Taxonomy" id="3119039"/>
    <lineage>
        <taxon>Bacteria</taxon>
        <taxon>Pseudomonadati</taxon>
        <taxon>Spirochaetota</taxon>
        <taxon>Spirochaetia</taxon>
        <taxon>Spirochaetales</taxon>
        <taxon>Spirochaetaceae</taxon>
        <taxon>Candidatus Thalassospirochaeta</taxon>
    </lineage>
</organism>
<dbReference type="SUPFAM" id="SSF52540">
    <property type="entry name" value="P-loop containing nucleoside triphosphate hydrolases"/>
    <property type="match status" value="1"/>
</dbReference>
<protein>
    <submittedName>
        <fullName evidence="6">AAA family ATPase</fullName>
    </submittedName>
</protein>
<dbReference type="Proteomes" id="UP001221217">
    <property type="component" value="Unassembled WGS sequence"/>
</dbReference>
<gene>
    <name evidence="6" type="ORF">PQJ61_16885</name>
</gene>
<dbReference type="InterPro" id="IPR002078">
    <property type="entry name" value="Sigma_54_int"/>
</dbReference>
<dbReference type="Pfam" id="PF25601">
    <property type="entry name" value="AAA_lid_14"/>
    <property type="match status" value="1"/>
</dbReference>
<evidence type="ECO:0000256" key="4">
    <source>
        <dbReference type="ARBA" id="ARBA00023163"/>
    </source>
</evidence>
<dbReference type="SUPFAM" id="SSF46689">
    <property type="entry name" value="Homeodomain-like"/>
    <property type="match status" value="1"/>
</dbReference>
<dbReference type="Gene3D" id="1.10.10.60">
    <property type="entry name" value="Homeodomain-like"/>
    <property type="match status" value="1"/>
</dbReference>
<comment type="caution">
    <text evidence="6">The sequence shown here is derived from an EMBL/GenBank/DDBJ whole genome shotgun (WGS) entry which is preliminary data.</text>
</comment>
<keyword evidence="4" id="KW-0804">Transcription</keyword>
<sequence length="149" mass="16198">YRIGVFPLHLPALRERDNDVLLLADHFLQTVCDGRGGSFSSGALKYLLEYGWPGNVRELQNAVKRAVLLADGGDIEARHLSPAEKNEKLRMPEGNESSKFLSLDESVAAHIKKALDISGGRVYGSGGAAELLGLKPTTLQSRMKKLGIK</sequence>
<dbReference type="InterPro" id="IPR058031">
    <property type="entry name" value="AAA_lid_NorR"/>
</dbReference>
<dbReference type="PANTHER" id="PTHR32071">
    <property type="entry name" value="TRANSCRIPTIONAL REGULATORY PROTEIN"/>
    <property type="match status" value="1"/>
</dbReference>
<dbReference type="AlphaFoldDB" id="A0AAJ1MNY7"/>
<dbReference type="PROSITE" id="PS00688">
    <property type="entry name" value="SIGMA54_INTERACT_3"/>
    <property type="match status" value="1"/>
</dbReference>
<evidence type="ECO:0000313" key="7">
    <source>
        <dbReference type="Proteomes" id="UP001221217"/>
    </source>
</evidence>
<evidence type="ECO:0000256" key="1">
    <source>
        <dbReference type="ARBA" id="ARBA00022741"/>
    </source>
</evidence>
<evidence type="ECO:0000256" key="2">
    <source>
        <dbReference type="ARBA" id="ARBA00022840"/>
    </source>
</evidence>
<evidence type="ECO:0000259" key="5">
    <source>
        <dbReference type="PROSITE" id="PS50045"/>
    </source>
</evidence>
<keyword evidence="2" id="KW-0067">ATP-binding</keyword>
<keyword evidence="3" id="KW-0805">Transcription regulation</keyword>
<dbReference type="PROSITE" id="PS50045">
    <property type="entry name" value="SIGMA54_INTERACT_4"/>
    <property type="match status" value="1"/>
</dbReference>
<dbReference type="GO" id="GO:0005524">
    <property type="term" value="F:ATP binding"/>
    <property type="evidence" value="ECO:0007669"/>
    <property type="project" value="UniProtKB-KW"/>
</dbReference>
<feature type="domain" description="Sigma-54 factor interaction" evidence="5">
    <location>
        <begin position="1"/>
        <end position="68"/>
    </location>
</feature>
<dbReference type="InterPro" id="IPR027417">
    <property type="entry name" value="P-loop_NTPase"/>
</dbReference>
<proteinExistence type="predicted"/>
<accession>A0AAJ1MNY7</accession>
<feature type="non-terminal residue" evidence="6">
    <location>
        <position position="1"/>
    </location>
</feature>
<dbReference type="InterPro" id="IPR009057">
    <property type="entry name" value="Homeodomain-like_sf"/>
</dbReference>
<dbReference type="GO" id="GO:0006355">
    <property type="term" value="P:regulation of DNA-templated transcription"/>
    <property type="evidence" value="ECO:0007669"/>
    <property type="project" value="InterPro"/>
</dbReference>
<dbReference type="EMBL" id="JAQQAL010000046">
    <property type="protein sequence ID" value="MDC7228440.1"/>
    <property type="molecule type" value="Genomic_DNA"/>
</dbReference>
<keyword evidence="1" id="KW-0547">Nucleotide-binding</keyword>
<dbReference type="Gene3D" id="1.10.8.60">
    <property type="match status" value="1"/>
</dbReference>